<gene>
    <name evidence="5" type="ORF">GMLC_20550</name>
</gene>
<evidence type="ECO:0000256" key="3">
    <source>
        <dbReference type="ARBA" id="ARBA00023002"/>
    </source>
</evidence>
<dbReference type="AlphaFoldDB" id="A0A6V8N7D0"/>
<dbReference type="SUPFAM" id="SSF56770">
    <property type="entry name" value="HydA/Nqo6-like"/>
    <property type="match status" value="1"/>
</dbReference>
<dbReference type="Pfam" id="PF01058">
    <property type="entry name" value="Oxidored_q6"/>
    <property type="match status" value="1"/>
</dbReference>
<dbReference type="InterPro" id="IPR006137">
    <property type="entry name" value="NADH_UbQ_OxRdtase-like_20kDa"/>
</dbReference>
<evidence type="ECO:0000259" key="4">
    <source>
        <dbReference type="Pfam" id="PF01058"/>
    </source>
</evidence>
<protein>
    <recommendedName>
        <fullName evidence="4">NADH:ubiquinone oxidoreductase-like 20kDa subunit domain-containing protein</fullName>
    </recommendedName>
</protein>
<organism evidence="5 6">
    <name type="scientific">Geomonas limicola</name>
    <dbReference type="NCBI Taxonomy" id="2740186"/>
    <lineage>
        <taxon>Bacteria</taxon>
        <taxon>Pseudomonadati</taxon>
        <taxon>Thermodesulfobacteriota</taxon>
        <taxon>Desulfuromonadia</taxon>
        <taxon>Geobacterales</taxon>
        <taxon>Geobacteraceae</taxon>
        <taxon>Geomonas</taxon>
    </lineage>
</organism>
<dbReference type="InterPro" id="IPR037024">
    <property type="entry name" value="NiFe_Hase_small_N_sf"/>
</dbReference>
<dbReference type="GO" id="GO:0016491">
    <property type="term" value="F:oxidoreductase activity"/>
    <property type="evidence" value="ECO:0007669"/>
    <property type="project" value="UniProtKB-KW"/>
</dbReference>
<evidence type="ECO:0000256" key="2">
    <source>
        <dbReference type="ARBA" id="ARBA00022764"/>
    </source>
</evidence>
<evidence type="ECO:0000256" key="1">
    <source>
        <dbReference type="ARBA" id="ARBA00004418"/>
    </source>
</evidence>
<name>A0A6V8N7D0_9BACT</name>
<dbReference type="GO" id="GO:0051536">
    <property type="term" value="F:iron-sulfur cluster binding"/>
    <property type="evidence" value="ECO:0007669"/>
    <property type="project" value="InterPro"/>
</dbReference>
<evidence type="ECO:0000313" key="5">
    <source>
        <dbReference type="EMBL" id="GFO68476.1"/>
    </source>
</evidence>
<dbReference type="GO" id="GO:0042597">
    <property type="term" value="C:periplasmic space"/>
    <property type="evidence" value="ECO:0007669"/>
    <property type="project" value="UniProtKB-SubCell"/>
</dbReference>
<reference evidence="6" key="1">
    <citation type="submission" date="2020-06" db="EMBL/GenBank/DDBJ databases">
        <title>Draft genomic sequecing of Geomonas sp. Red745.</title>
        <authorList>
            <person name="Itoh H."/>
            <person name="Xu Z.X."/>
            <person name="Ushijima N."/>
            <person name="Masuda Y."/>
            <person name="Shiratori Y."/>
            <person name="Senoo K."/>
        </authorList>
    </citation>
    <scope>NUCLEOTIDE SEQUENCE [LARGE SCALE GENOMIC DNA]</scope>
    <source>
        <strain evidence="6">Red745</strain>
    </source>
</reference>
<comment type="subcellular location">
    <subcellularLocation>
        <location evidence="1">Periplasm</location>
    </subcellularLocation>
</comment>
<accession>A0A6V8N7D0</accession>
<dbReference type="EMBL" id="BLXZ01000003">
    <property type="protein sequence ID" value="GFO68476.1"/>
    <property type="molecule type" value="Genomic_DNA"/>
</dbReference>
<keyword evidence="3" id="KW-0560">Oxidoreductase</keyword>
<sequence>MLSKDYGGRLRDPVSLGGTRRAVTVAPIKLNDWIGRLRPGALAVVTAGTCSTYGGIHAMEGNATGCMGLADYLG</sequence>
<feature type="domain" description="NADH:ubiquinone oxidoreductase-like 20kDa subunit" evidence="4">
    <location>
        <begin position="23"/>
        <end position="63"/>
    </location>
</feature>
<keyword evidence="6" id="KW-1185">Reference proteome</keyword>
<keyword evidence="2" id="KW-0574">Periplasm</keyword>
<proteinExistence type="predicted"/>
<evidence type="ECO:0000313" key="6">
    <source>
        <dbReference type="Proteomes" id="UP000587586"/>
    </source>
</evidence>
<dbReference type="Proteomes" id="UP000587586">
    <property type="component" value="Unassembled WGS sequence"/>
</dbReference>
<comment type="caution">
    <text evidence="5">The sequence shown here is derived from an EMBL/GenBank/DDBJ whole genome shotgun (WGS) entry which is preliminary data.</text>
</comment>
<dbReference type="Gene3D" id="3.40.50.700">
    <property type="entry name" value="NADH:ubiquinone oxidoreductase-like, 20kDa subunit"/>
    <property type="match status" value="1"/>
</dbReference>